<dbReference type="EMBL" id="AVOT02029744">
    <property type="protein sequence ID" value="MBW0522696.1"/>
    <property type="molecule type" value="Genomic_DNA"/>
</dbReference>
<reference evidence="2" key="1">
    <citation type="submission" date="2021-03" db="EMBL/GenBank/DDBJ databases">
        <title>Draft genome sequence of rust myrtle Austropuccinia psidii MF-1, a brazilian biotype.</title>
        <authorList>
            <person name="Quecine M.C."/>
            <person name="Pachon D.M.R."/>
            <person name="Bonatelli M.L."/>
            <person name="Correr F.H."/>
            <person name="Franceschini L.M."/>
            <person name="Leite T.F."/>
            <person name="Margarido G.R.A."/>
            <person name="Almeida C.A."/>
            <person name="Ferrarezi J.A."/>
            <person name="Labate C.A."/>
        </authorList>
    </citation>
    <scope>NUCLEOTIDE SEQUENCE</scope>
    <source>
        <strain evidence="2">MF-1</strain>
    </source>
</reference>
<sequence>MGSFENAEHVKIQVPKEHFSWLSNCSLKIPSKRLFNSTLSIVLEDSRSFSSPLHEAENESSSQQMEEENNREIYSPDPNSSLCFDKSLLLETSGEVPEEDLADILLVSLQCDEVGDIKGLLKGWVMENVSEIAPKNILSDIDESNIISERREQKRPVYAVTVYNVPKNYHAYVNHLMASKWIEAINEEVKSITKHSVWKVVKIPQNANMLGSTWVFREKEKSEGEVV</sequence>
<comment type="caution">
    <text evidence="2">The sequence shown here is derived from an EMBL/GenBank/DDBJ whole genome shotgun (WGS) entry which is preliminary data.</text>
</comment>
<proteinExistence type="predicted"/>
<evidence type="ECO:0008006" key="4">
    <source>
        <dbReference type="Google" id="ProtNLM"/>
    </source>
</evidence>
<name>A0A9Q3EPQ2_9BASI</name>
<keyword evidence="3" id="KW-1185">Reference proteome</keyword>
<gene>
    <name evidence="2" type="ORF">O181_062411</name>
</gene>
<evidence type="ECO:0000313" key="3">
    <source>
        <dbReference type="Proteomes" id="UP000765509"/>
    </source>
</evidence>
<protein>
    <recommendedName>
        <fullName evidence="4">Mitochondrial protein</fullName>
    </recommendedName>
</protein>
<accession>A0A9Q3EPQ2</accession>
<dbReference type="AlphaFoldDB" id="A0A9Q3EPQ2"/>
<evidence type="ECO:0000313" key="2">
    <source>
        <dbReference type="EMBL" id="MBW0522696.1"/>
    </source>
</evidence>
<organism evidence="2 3">
    <name type="scientific">Austropuccinia psidii MF-1</name>
    <dbReference type="NCBI Taxonomy" id="1389203"/>
    <lineage>
        <taxon>Eukaryota</taxon>
        <taxon>Fungi</taxon>
        <taxon>Dikarya</taxon>
        <taxon>Basidiomycota</taxon>
        <taxon>Pucciniomycotina</taxon>
        <taxon>Pucciniomycetes</taxon>
        <taxon>Pucciniales</taxon>
        <taxon>Sphaerophragmiaceae</taxon>
        <taxon>Austropuccinia</taxon>
    </lineage>
</organism>
<feature type="region of interest" description="Disordered" evidence="1">
    <location>
        <begin position="52"/>
        <end position="78"/>
    </location>
</feature>
<dbReference type="Proteomes" id="UP000765509">
    <property type="component" value="Unassembled WGS sequence"/>
</dbReference>
<evidence type="ECO:0000256" key="1">
    <source>
        <dbReference type="SAM" id="MobiDB-lite"/>
    </source>
</evidence>